<keyword evidence="2 7" id="KW-0813">Transport</keyword>
<dbReference type="CDD" id="cd06261">
    <property type="entry name" value="TM_PBP2"/>
    <property type="match status" value="1"/>
</dbReference>
<reference evidence="9" key="1">
    <citation type="submission" date="2011-02" db="EMBL/GenBank/DDBJ databases">
        <title>Complete sequence of Acidovorax avenae subsp. avenae ATCC 19860.</title>
        <authorList>
            <consortium name="US DOE Joint Genome Institute"/>
            <person name="Lucas S."/>
            <person name="Copeland A."/>
            <person name="Lapidus A."/>
            <person name="Cheng J.-F."/>
            <person name="Goodwin L."/>
            <person name="Pitluck S."/>
            <person name="Chertkov O."/>
            <person name="Held B."/>
            <person name="Detter J.C."/>
            <person name="Han C."/>
            <person name="Tapia R."/>
            <person name="Land M."/>
            <person name="Hauser L."/>
            <person name="Kyrpides N."/>
            <person name="Ivanova N."/>
            <person name="Ovchinnikova G."/>
            <person name="Pagani I."/>
            <person name="Gordon S."/>
            <person name="Woyke T."/>
        </authorList>
    </citation>
    <scope>NUCLEOTIDE SEQUENCE</scope>
    <source>
        <strain evidence="9">ATCC 19860</strain>
    </source>
</reference>
<evidence type="ECO:0000256" key="4">
    <source>
        <dbReference type="ARBA" id="ARBA00022692"/>
    </source>
</evidence>
<evidence type="ECO:0000256" key="5">
    <source>
        <dbReference type="ARBA" id="ARBA00022989"/>
    </source>
</evidence>
<keyword evidence="3" id="KW-1003">Cell membrane</keyword>
<dbReference type="GeneID" id="34237425"/>
<feature type="transmembrane region" description="Helical" evidence="7">
    <location>
        <begin position="258"/>
        <end position="277"/>
    </location>
</feature>
<dbReference type="KEGG" id="aaa:Acav_4661"/>
<evidence type="ECO:0000256" key="1">
    <source>
        <dbReference type="ARBA" id="ARBA00004651"/>
    </source>
</evidence>
<keyword evidence="5 7" id="KW-1133">Transmembrane helix</keyword>
<organism evidence="9 10">
    <name type="scientific">Paracidovorax avenae (strain ATCC 19860 / DSM 7227 / CCUG 15838 / JCM 20985 / LMG 2117 / NCPPB 1011)</name>
    <name type="common">Acidovorax avenae</name>
    <dbReference type="NCBI Taxonomy" id="643561"/>
    <lineage>
        <taxon>Bacteria</taxon>
        <taxon>Pseudomonadati</taxon>
        <taxon>Pseudomonadota</taxon>
        <taxon>Betaproteobacteria</taxon>
        <taxon>Burkholderiales</taxon>
        <taxon>Comamonadaceae</taxon>
        <taxon>Paracidovorax</taxon>
    </lineage>
</organism>
<dbReference type="Pfam" id="PF00528">
    <property type="entry name" value="BPD_transp_1"/>
    <property type="match status" value="1"/>
</dbReference>
<feature type="transmembrane region" description="Helical" evidence="7">
    <location>
        <begin position="85"/>
        <end position="112"/>
    </location>
</feature>
<keyword evidence="6 7" id="KW-0472">Membrane</keyword>
<protein>
    <submittedName>
        <fullName evidence="9">Binding-protein-dependent transport systems inner membrane component</fullName>
    </submittedName>
</protein>
<dbReference type="OrthoDB" id="8111552at2"/>
<dbReference type="InterPro" id="IPR035906">
    <property type="entry name" value="MetI-like_sf"/>
</dbReference>
<evidence type="ECO:0000256" key="2">
    <source>
        <dbReference type="ARBA" id="ARBA00022448"/>
    </source>
</evidence>
<comment type="subcellular location">
    <subcellularLocation>
        <location evidence="1 7">Cell membrane</location>
        <topology evidence="1 7">Multi-pass membrane protein</topology>
    </subcellularLocation>
</comment>
<dbReference type="PANTHER" id="PTHR32243:SF18">
    <property type="entry name" value="INNER MEMBRANE ABC TRANSPORTER PERMEASE PROTEIN YCJP"/>
    <property type="match status" value="1"/>
</dbReference>
<name>F0QB45_PARA1</name>
<gene>
    <name evidence="9" type="ordered locus">Acav_4661</name>
</gene>
<dbReference type="PANTHER" id="PTHR32243">
    <property type="entry name" value="MALTOSE TRANSPORT SYSTEM PERMEASE-RELATED"/>
    <property type="match status" value="1"/>
</dbReference>
<dbReference type="SUPFAM" id="SSF161098">
    <property type="entry name" value="MetI-like"/>
    <property type="match status" value="1"/>
</dbReference>
<evidence type="ECO:0000256" key="6">
    <source>
        <dbReference type="ARBA" id="ARBA00023136"/>
    </source>
</evidence>
<evidence type="ECO:0000256" key="7">
    <source>
        <dbReference type="RuleBase" id="RU363032"/>
    </source>
</evidence>
<dbReference type="AlphaFoldDB" id="F0QB45"/>
<dbReference type="InterPro" id="IPR050901">
    <property type="entry name" value="BP-dep_ABC_trans_perm"/>
</dbReference>
<keyword evidence="4 7" id="KW-0812">Transmembrane</keyword>
<keyword evidence="10" id="KW-1185">Reference proteome</keyword>
<feature type="domain" description="ABC transmembrane type-1" evidence="8">
    <location>
        <begin position="86"/>
        <end position="276"/>
    </location>
</feature>
<feature type="transmembrane region" description="Helical" evidence="7">
    <location>
        <begin position="157"/>
        <end position="177"/>
    </location>
</feature>
<dbReference type="HOGENOM" id="CLU_016047_1_2_4"/>
<dbReference type="EMBL" id="CP002521">
    <property type="protein sequence ID" value="ADX48540.1"/>
    <property type="molecule type" value="Genomic_DNA"/>
</dbReference>
<dbReference type="InterPro" id="IPR000515">
    <property type="entry name" value="MetI-like"/>
</dbReference>
<evidence type="ECO:0000256" key="3">
    <source>
        <dbReference type="ARBA" id="ARBA00022475"/>
    </source>
</evidence>
<accession>F0QB45</accession>
<dbReference type="RefSeq" id="WP_013597001.1">
    <property type="nucleotide sequence ID" value="NC_015138.1"/>
</dbReference>
<dbReference type="PROSITE" id="PS50928">
    <property type="entry name" value="ABC_TM1"/>
    <property type="match status" value="1"/>
</dbReference>
<dbReference type="GO" id="GO:0005886">
    <property type="term" value="C:plasma membrane"/>
    <property type="evidence" value="ECO:0007669"/>
    <property type="project" value="UniProtKB-SubCell"/>
</dbReference>
<evidence type="ECO:0000259" key="8">
    <source>
        <dbReference type="PROSITE" id="PS50928"/>
    </source>
</evidence>
<dbReference type="Gene3D" id="1.10.3720.10">
    <property type="entry name" value="MetI-like"/>
    <property type="match status" value="1"/>
</dbReference>
<dbReference type="Proteomes" id="UP000002482">
    <property type="component" value="Chromosome"/>
</dbReference>
<evidence type="ECO:0000313" key="9">
    <source>
        <dbReference type="EMBL" id="ADX48540.1"/>
    </source>
</evidence>
<evidence type="ECO:0000313" key="10">
    <source>
        <dbReference type="Proteomes" id="UP000002482"/>
    </source>
</evidence>
<feature type="transmembrane region" description="Helical" evidence="7">
    <location>
        <begin position="124"/>
        <end position="145"/>
    </location>
</feature>
<comment type="similarity">
    <text evidence="7">Belongs to the binding-protein-dependent transport system permease family.</text>
</comment>
<dbReference type="GO" id="GO:0055085">
    <property type="term" value="P:transmembrane transport"/>
    <property type="evidence" value="ECO:0007669"/>
    <property type="project" value="InterPro"/>
</dbReference>
<feature type="transmembrane region" description="Helical" evidence="7">
    <location>
        <begin position="198"/>
        <end position="223"/>
    </location>
</feature>
<sequence length="291" mass="31586">MNAPALPPTAALRRPGRYRAFQPADLLHYAVLSLLALFCVLPIAVMFATSFKLQSQLFSTGLNFLFVPTLENYREVLFGDNFDRYLVNSLIVGVSATAITLVLGCMAAYGLVRLRFRGRQAIGYATLLLRTVPLAVLAVPVFMIWSQAGLANSLAGLVLLYVAVNLPFTIWLLYGFIQQVPVELEEAAAIDGCGPVEVFWRIVLPLIRPGLAAAAIFTFRIAWNEFILALVLTDRATRTLPVAASLYVTDIGVDWGKVMALGSLIAIPPLIFTFLAARQIITGLTAGAVKG</sequence>
<feature type="transmembrane region" description="Helical" evidence="7">
    <location>
        <begin position="26"/>
        <end position="48"/>
    </location>
</feature>
<proteinExistence type="inferred from homology"/>